<proteinExistence type="inferred from homology"/>
<dbReference type="InterPro" id="IPR025660">
    <property type="entry name" value="Pept_his_AS"/>
</dbReference>
<dbReference type="EMBL" id="VZRC01001761">
    <property type="protein sequence ID" value="NWS64924.1"/>
    <property type="molecule type" value="Genomic_DNA"/>
</dbReference>
<gene>
    <name evidence="4" type="primary">Ctss_1</name>
    <name evidence="4" type="ORF">CHUBUR_R11886</name>
</gene>
<reference evidence="4 5" key="1">
    <citation type="submission" date="2019-09" db="EMBL/GenBank/DDBJ databases">
        <title>Bird 10,000 Genomes (B10K) Project - Family phase.</title>
        <authorList>
            <person name="Zhang G."/>
        </authorList>
    </citation>
    <scope>NUCLEOTIDE SEQUENCE [LARGE SCALE GENOMIC DNA]</scope>
    <source>
        <strain evidence="4">B10K-CU-031-22</strain>
    </source>
</reference>
<dbReference type="InterPro" id="IPR000668">
    <property type="entry name" value="Peptidase_C1A_C"/>
</dbReference>
<feature type="domain" description="Peptidase C1A papain C-terminal" evidence="3">
    <location>
        <begin position="1"/>
        <end position="122"/>
    </location>
</feature>
<protein>
    <submittedName>
        <fullName evidence="4">CATS protein</fullName>
    </submittedName>
</protein>
<dbReference type="GO" id="GO:0006508">
    <property type="term" value="P:proteolysis"/>
    <property type="evidence" value="ECO:0007669"/>
    <property type="project" value="InterPro"/>
</dbReference>
<dbReference type="PROSITE" id="PS00640">
    <property type="entry name" value="THIOL_PROTEASE_ASN"/>
    <property type="match status" value="1"/>
</dbReference>
<feature type="non-terminal residue" evidence="4">
    <location>
        <position position="1"/>
    </location>
</feature>
<keyword evidence="2" id="KW-1015">Disulfide bond</keyword>
<dbReference type="InterPro" id="IPR013128">
    <property type="entry name" value="Peptidase_C1A"/>
</dbReference>
<dbReference type="AlphaFoldDB" id="A0A7K5H6Q9"/>
<organism evidence="4 5">
    <name type="scientific">Chunga burmeisteri</name>
    <name type="common">Black-legged seriema</name>
    <dbReference type="NCBI Taxonomy" id="1352770"/>
    <lineage>
        <taxon>Eukaryota</taxon>
        <taxon>Metazoa</taxon>
        <taxon>Chordata</taxon>
        <taxon>Craniata</taxon>
        <taxon>Vertebrata</taxon>
        <taxon>Euteleostomi</taxon>
        <taxon>Archelosauria</taxon>
        <taxon>Archosauria</taxon>
        <taxon>Dinosauria</taxon>
        <taxon>Saurischia</taxon>
        <taxon>Theropoda</taxon>
        <taxon>Coelurosauria</taxon>
        <taxon>Aves</taxon>
        <taxon>Neognathae</taxon>
        <taxon>Neoaves</taxon>
        <taxon>Telluraves</taxon>
        <taxon>Australaves</taxon>
        <taxon>Cariamiformes</taxon>
        <taxon>Cariamidae</taxon>
        <taxon>Chunga</taxon>
    </lineage>
</organism>
<dbReference type="PROSITE" id="PS00639">
    <property type="entry name" value="THIOL_PROTEASE_HIS"/>
    <property type="match status" value="1"/>
</dbReference>
<dbReference type="SUPFAM" id="SSF54001">
    <property type="entry name" value="Cysteine proteinases"/>
    <property type="match status" value="1"/>
</dbReference>
<name>A0A7K5H6Q9_9AVES</name>
<dbReference type="Gene3D" id="3.90.70.10">
    <property type="entry name" value="Cysteine proteinases"/>
    <property type="match status" value="1"/>
</dbReference>
<evidence type="ECO:0000313" key="4">
    <source>
        <dbReference type="EMBL" id="NWS64924.1"/>
    </source>
</evidence>
<accession>A0A7K5H6Q9</accession>
<dbReference type="Proteomes" id="UP000541181">
    <property type="component" value="Unassembled WGS sequence"/>
</dbReference>
<dbReference type="CDD" id="cd02248">
    <property type="entry name" value="Peptidase_C1A"/>
    <property type="match status" value="1"/>
</dbReference>
<dbReference type="InterPro" id="IPR038765">
    <property type="entry name" value="Papain-like_cys_pep_sf"/>
</dbReference>
<comment type="caution">
    <text evidence="4">The sequence shown here is derived from an EMBL/GenBank/DDBJ whole genome shotgun (WGS) entry which is preliminary data.</text>
</comment>
<comment type="similarity">
    <text evidence="1">Belongs to the peptidase C1 family.</text>
</comment>
<evidence type="ECO:0000256" key="1">
    <source>
        <dbReference type="ARBA" id="ARBA00008455"/>
    </source>
</evidence>
<evidence type="ECO:0000259" key="3">
    <source>
        <dbReference type="SMART" id="SM00645"/>
    </source>
</evidence>
<dbReference type="SMART" id="SM00645">
    <property type="entry name" value="Pept_C1"/>
    <property type="match status" value="1"/>
</dbReference>
<dbReference type="PANTHER" id="PTHR12411">
    <property type="entry name" value="CYSTEINE PROTEASE FAMILY C1-RELATED"/>
    <property type="match status" value="1"/>
</dbReference>
<dbReference type="GO" id="GO:0008234">
    <property type="term" value="F:cysteine-type peptidase activity"/>
    <property type="evidence" value="ECO:0007669"/>
    <property type="project" value="InterPro"/>
</dbReference>
<dbReference type="OrthoDB" id="190265at2759"/>
<feature type="non-terminal residue" evidence="4">
    <location>
        <position position="123"/>
    </location>
</feature>
<evidence type="ECO:0000313" key="5">
    <source>
        <dbReference type="Proteomes" id="UP000541181"/>
    </source>
</evidence>
<dbReference type="InterPro" id="IPR025661">
    <property type="entry name" value="Pept_asp_AS"/>
</dbReference>
<sequence length="123" mass="13606">QNGTCQYNASTRAATCSKYVELPYADEAALKDAVANIGPISVAIDATQPTFFLYRSGVYDDPRCTQEVNHAVLVIGYGTLNDKDYWLVKNSWGVRFGDEGYIRMSRNHANHCGIASYASYPLI</sequence>
<dbReference type="Pfam" id="PF00112">
    <property type="entry name" value="Peptidase_C1"/>
    <property type="match status" value="1"/>
</dbReference>
<keyword evidence="5" id="KW-1185">Reference proteome</keyword>
<evidence type="ECO:0000256" key="2">
    <source>
        <dbReference type="ARBA" id="ARBA00023157"/>
    </source>
</evidence>
<dbReference type="InterPro" id="IPR039417">
    <property type="entry name" value="Peptidase_C1A_papain-like"/>
</dbReference>